<evidence type="ECO:0000256" key="4">
    <source>
        <dbReference type="ARBA" id="ARBA00022777"/>
    </source>
</evidence>
<dbReference type="VEuPathDB" id="FungiDB:ASPFODRAFT_201758"/>
<dbReference type="Proteomes" id="UP000184063">
    <property type="component" value="Unassembled WGS sequence"/>
</dbReference>
<keyword evidence="4" id="KW-0418">Kinase</keyword>
<evidence type="ECO:0000256" key="1">
    <source>
        <dbReference type="ARBA" id="ARBA00022527"/>
    </source>
</evidence>
<dbReference type="GO" id="GO:0005634">
    <property type="term" value="C:nucleus"/>
    <property type="evidence" value="ECO:0007669"/>
    <property type="project" value="TreeGrafter"/>
</dbReference>
<evidence type="ECO:0000313" key="9">
    <source>
        <dbReference type="EMBL" id="OJZ91917.1"/>
    </source>
</evidence>
<sequence>MDEIAKSFRLNVTAVSESCNREILQHSSDDAGKDNGRTVVIWNRKDDLTKDVYLEKSQSGQLRVVKQVTTTDKSINYRSEIDLMGRISRATDKPLFVQFIGWFPYKNHVCLAMEYCPYGDLKSYYARPIPEAEARNICTQLLDGLEVLHSLGIVHRDIKPENVLVFQKTPMKVKITDFGVSKRALEGQTEHRTACGTMGFMAPEVLHLVNDTKEDSTFTSAVDIWSLGCLLYYILTKQTPFSKYELLRDYAKGRTAFPDGHLKEYHVSRQGRKFIERLLDPLPEARPSASADLTSYWTIPDTGEESIYSEPPSPGDADPSGFSRAFGDSTQPPINDAQWIGFPDVPFELGPLSDNDMDYFSTELWNFVKSARTFDRASTVKLQALLTTHASPSRLHNGYTALHIASESAPAEWVKLLLEYGADAHIRTEPGRETSLHLSTSKGDLEDFTKKSELLLAIRAVREDINAQNSNGDTVLHLAIARFGTVSAIQPLLNAEASTNIKGRQGRTPLLYALYLEQEAVATELLNRDSDPHALDNGEFSALHYAIASRTISIQFIKRLLDAGVDVNWKNEDDRTPLYLAAQKSKQEVMRLLLDHGAIPELGNPRLHIRVNQVQFATKIGLKSLWPFS</sequence>
<keyword evidence="2" id="KW-0808">Transferase</keyword>
<dbReference type="PROSITE" id="PS50297">
    <property type="entry name" value="ANK_REP_REGION"/>
    <property type="match status" value="2"/>
</dbReference>
<name>A0A1M3TYN9_ASPLC</name>
<protein>
    <recommendedName>
        <fullName evidence="8">Protein kinase domain-containing protein</fullName>
    </recommendedName>
</protein>
<dbReference type="GO" id="GO:0004674">
    <property type="term" value="F:protein serine/threonine kinase activity"/>
    <property type="evidence" value="ECO:0007669"/>
    <property type="project" value="UniProtKB-KW"/>
</dbReference>
<dbReference type="SMART" id="SM00248">
    <property type="entry name" value="ANK"/>
    <property type="match status" value="5"/>
</dbReference>
<keyword evidence="3" id="KW-0547">Nucleotide-binding</keyword>
<dbReference type="Pfam" id="PF00069">
    <property type="entry name" value="Pkinase"/>
    <property type="match status" value="1"/>
</dbReference>
<dbReference type="InterPro" id="IPR002110">
    <property type="entry name" value="Ankyrin_rpt"/>
</dbReference>
<keyword evidence="1" id="KW-0723">Serine/threonine-protein kinase</keyword>
<evidence type="ECO:0000256" key="3">
    <source>
        <dbReference type="ARBA" id="ARBA00022741"/>
    </source>
</evidence>
<accession>A0A1M3TYN9</accession>
<feature type="domain" description="Protein kinase" evidence="8">
    <location>
        <begin position="25"/>
        <end position="298"/>
    </location>
</feature>
<feature type="repeat" description="ANK" evidence="6">
    <location>
        <begin position="397"/>
        <end position="429"/>
    </location>
</feature>
<dbReference type="PANTHER" id="PTHR24345:SF91">
    <property type="entry name" value="SERINE_THREONINE-PROTEIN KINASE PLK4"/>
    <property type="match status" value="1"/>
</dbReference>
<dbReference type="AlphaFoldDB" id="A0A1M3TYN9"/>
<dbReference type="Pfam" id="PF12796">
    <property type="entry name" value="Ank_2"/>
    <property type="match status" value="1"/>
</dbReference>
<dbReference type="InterPro" id="IPR000719">
    <property type="entry name" value="Prot_kinase_dom"/>
</dbReference>
<dbReference type="OrthoDB" id="10252171at2759"/>
<dbReference type="PROSITE" id="PS50088">
    <property type="entry name" value="ANK_REPEAT"/>
    <property type="match status" value="4"/>
</dbReference>
<evidence type="ECO:0000259" key="8">
    <source>
        <dbReference type="PROSITE" id="PS50011"/>
    </source>
</evidence>
<dbReference type="GO" id="GO:0005524">
    <property type="term" value="F:ATP binding"/>
    <property type="evidence" value="ECO:0007669"/>
    <property type="project" value="UniProtKB-KW"/>
</dbReference>
<evidence type="ECO:0000256" key="7">
    <source>
        <dbReference type="SAM" id="MobiDB-lite"/>
    </source>
</evidence>
<proteinExistence type="predicted"/>
<dbReference type="InterPro" id="IPR011009">
    <property type="entry name" value="Kinase-like_dom_sf"/>
</dbReference>
<dbReference type="PROSITE" id="PS00108">
    <property type="entry name" value="PROTEIN_KINASE_ST"/>
    <property type="match status" value="1"/>
</dbReference>
<dbReference type="InterPro" id="IPR008271">
    <property type="entry name" value="Ser/Thr_kinase_AS"/>
</dbReference>
<dbReference type="EMBL" id="KV878236">
    <property type="protein sequence ID" value="OJZ91917.1"/>
    <property type="molecule type" value="Genomic_DNA"/>
</dbReference>
<dbReference type="SMART" id="SM00220">
    <property type="entry name" value="S_TKc"/>
    <property type="match status" value="1"/>
</dbReference>
<gene>
    <name evidence="9" type="ORF">ASPFODRAFT_201758</name>
</gene>
<dbReference type="SUPFAM" id="SSF48403">
    <property type="entry name" value="Ankyrin repeat"/>
    <property type="match status" value="1"/>
</dbReference>
<evidence type="ECO:0000313" key="10">
    <source>
        <dbReference type="Proteomes" id="UP000184063"/>
    </source>
</evidence>
<evidence type="ECO:0000256" key="2">
    <source>
        <dbReference type="ARBA" id="ARBA00022679"/>
    </source>
</evidence>
<dbReference type="Gene3D" id="1.25.40.20">
    <property type="entry name" value="Ankyrin repeat-containing domain"/>
    <property type="match status" value="2"/>
</dbReference>
<feature type="repeat" description="ANK" evidence="6">
    <location>
        <begin position="573"/>
        <end position="605"/>
    </location>
</feature>
<dbReference type="PROSITE" id="PS50011">
    <property type="entry name" value="PROTEIN_KINASE_DOM"/>
    <property type="match status" value="1"/>
</dbReference>
<evidence type="ECO:0000256" key="5">
    <source>
        <dbReference type="ARBA" id="ARBA00022840"/>
    </source>
</evidence>
<keyword evidence="6" id="KW-0040">ANK repeat</keyword>
<dbReference type="SUPFAM" id="SSF56112">
    <property type="entry name" value="Protein kinase-like (PK-like)"/>
    <property type="match status" value="1"/>
</dbReference>
<organism evidence="9 10">
    <name type="scientific">Aspergillus luchuensis (strain CBS 106.47)</name>
    <dbReference type="NCBI Taxonomy" id="1137211"/>
    <lineage>
        <taxon>Eukaryota</taxon>
        <taxon>Fungi</taxon>
        <taxon>Dikarya</taxon>
        <taxon>Ascomycota</taxon>
        <taxon>Pezizomycotina</taxon>
        <taxon>Eurotiomycetes</taxon>
        <taxon>Eurotiomycetidae</taxon>
        <taxon>Eurotiales</taxon>
        <taxon>Aspergillaceae</taxon>
        <taxon>Aspergillus</taxon>
        <taxon>Aspergillus subgen. Circumdati</taxon>
    </lineage>
</organism>
<dbReference type="InterPro" id="IPR036770">
    <property type="entry name" value="Ankyrin_rpt-contain_sf"/>
</dbReference>
<keyword evidence="5" id="KW-0067">ATP-binding</keyword>
<feature type="region of interest" description="Disordered" evidence="7">
    <location>
        <begin position="304"/>
        <end position="328"/>
    </location>
</feature>
<dbReference type="Gene3D" id="1.10.510.10">
    <property type="entry name" value="Transferase(Phosphotransferase) domain 1"/>
    <property type="match status" value="1"/>
</dbReference>
<dbReference type="Pfam" id="PF00023">
    <property type="entry name" value="Ank"/>
    <property type="match status" value="1"/>
</dbReference>
<dbReference type="PANTHER" id="PTHR24345">
    <property type="entry name" value="SERINE/THREONINE-PROTEIN KINASE PLK"/>
    <property type="match status" value="1"/>
</dbReference>
<evidence type="ECO:0000256" key="6">
    <source>
        <dbReference type="PROSITE-ProRule" id="PRU00023"/>
    </source>
</evidence>
<feature type="repeat" description="ANK" evidence="6">
    <location>
        <begin position="538"/>
        <end position="572"/>
    </location>
</feature>
<feature type="repeat" description="ANK" evidence="6">
    <location>
        <begin position="505"/>
        <end position="537"/>
    </location>
</feature>
<reference evidence="10" key="1">
    <citation type="journal article" date="2017" name="Genome Biol.">
        <title>Comparative genomics reveals high biological diversity and specific adaptations in the industrially and medically important fungal genus Aspergillus.</title>
        <authorList>
            <person name="de Vries R.P."/>
            <person name="Riley R."/>
            <person name="Wiebenga A."/>
            <person name="Aguilar-Osorio G."/>
            <person name="Amillis S."/>
            <person name="Uchima C.A."/>
            <person name="Anderluh G."/>
            <person name="Asadollahi M."/>
            <person name="Askin M."/>
            <person name="Barry K."/>
            <person name="Battaglia E."/>
            <person name="Bayram O."/>
            <person name="Benocci T."/>
            <person name="Braus-Stromeyer S.A."/>
            <person name="Caldana C."/>
            <person name="Canovas D."/>
            <person name="Cerqueira G.C."/>
            <person name="Chen F."/>
            <person name="Chen W."/>
            <person name="Choi C."/>
            <person name="Clum A."/>
            <person name="Dos Santos R.A."/>
            <person name="Damasio A.R."/>
            <person name="Diallinas G."/>
            <person name="Emri T."/>
            <person name="Fekete E."/>
            <person name="Flipphi M."/>
            <person name="Freyberg S."/>
            <person name="Gallo A."/>
            <person name="Gournas C."/>
            <person name="Habgood R."/>
            <person name="Hainaut M."/>
            <person name="Harispe M.L."/>
            <person name="Henrissat B."/>
            <person name="Hilden K.S."/>
            <person name="Hope R."/>
            <person name="Hossain A."/>
            <person name="Karabika E."/>
            <person name="Karaffa L."/>
            <person name="Karanyi Z."/>
            <person name="Krasevec N."/>
            <person name="Kuo A."/>
            <person name="Kusch H."/>
            <person name="LaButti K."/>
            <person name="Lagendijk E.L."/>
            <person name="Lapidus A."/>
            <person name="Levasseur A."/>
            <person name="Lindquist E."/>
            <person name="Lipzen A."/>
            <person name="Logrieco A.F."/>
            <person name="MacCabe A."/>
            <person name="Maekelae M.R."/>
            <person name="Malavazi I."/>
            <person name="Melin P."/>
            <person name="Meyer V."/>
            <person name="Mielnichuk N."/>
            <person name="Miskei M."/>
            <person name="Molnar A.P."/>
            <person name="Mule G."/>
            <person name="Ngan C.Y."/>
            <person name="Orejas M."/>
            <person name="Orosz E."/>
            <person name="Ouedraogo J.P."/>
            <person name="Overkamp K.M."/>
            <person name="Park H.-S."/>
            <person name="Perrone G."/>
            <person name="Piumi F."/>
            <person name="Punt P.J."/>
            <person name="Ram A.F."/>
            <person name="Ramon A."/>
            <person name="Rauscher S."/>
            <person name="Record E."/>
            <person name="Riano-Pachon D.M."/>
            <person name="Robert V."/>
            <person name="Roehrig J."/>
            <person name="Ruller R."/>
            <person name="Salamov A."/>
            <person name="Salih N.S."/>
            <person name="Samson R.A."/>
            <person name="Sandor E."/>
            <person name="Sanguinetti M."/>
            <person name="Schuetze T."/>
            <person name="Sepcic K."/>
            <person name="Shelest E."/>
            <person name="Sherlock G."/>
            <person name="Sophianopoulou V."/>
            <person name="Squina F.M."/>
            <person name="Sun H."/>
            <person name="Susca A."/>
            <person name="Todd R.B."/>
            <person name="Tsang A."/>
            <person name="Unkles S.E."/>
            <person name="van de Wiele N."/>
            <person name="van Rossen-Uffink D."/>
            <person name="Oliveira J.V."/>
            <person name="Vesth T.C."/>
            <person name="Visser J."/>
            <person name="Yu J.-H."/>
            <person name="Zhou M."/>
            <person name="Andersen M.R."/>
            <person name="Archer D.B."/>
            <person name="Baker S.E."/>
            <person name="Benoit I."/>
            <person name="Brakhage A.A."/>
            <person name="Braus G.H."/>
            <person name="Fischer R."/>
            <person name="Frisvad J.C."/>
            <person name="Goldman G.H."/>
            <person name="Houbraken J."/>
            <person name="Oakley B."/>
            <person name="Pocsi I."/>
            <person name="Scazzocchio C."/>
            <person name="Seiboth B."/>
            <person name="vanKuyk P.A."/>
            <person name="Wortman J."/>
            <person name="Dyer P.S."/>
            <person name="Grigoriev I.V."/>
        </authorList>
    </citation>
    <scope>NUCLEOTIDE SEQUENCE [LARGE SCALE GENOMIC DNA]</scope>
    <source>
        <strain evidence="10">CBS 106.47</strain>
    </source>
</reference>